<protein>
    <recommendedName>
        <fullName evidence="10">L(+)-tartrate dehydratase subunit alpha</fullName>
        <ecNumber evidence="9">4.2.1.32</ecNumber>
    </recommendedName>
</protein>
<reference evidence="14" key="1">
    <citation type="submission" date="2016-10" db="EMBL/GenBank/DDBJ databases">
        <authorList>
            <person name="Varghese N."/>
            <person name="Submissions S."/>
        </authorList>
    </citation>
    <scope>NUCLEOTIDE SEQUENCE [LARGE SCALE GENOMIC DNA]</scope>
    <source>
        <strain evidence="14">Z-7934</strain>
    </source>
</reference>
<dbReference type="AlphaFoldDB" id="A0A1I3BB23"/>
<keyword evidence="6" id="KW-0408">Iron</keyword>
<accession>A0A1I3BB23</accession>
<evidence type="ECO:0000256" key="9">
    <source>
        <dbReference type="ARBA" id="ARBA00039027"/>
    </source>
</evidence>
<dbReference type="GO" id="GO:0008730">
    <property type="term" value="F:L(+)-tartrate dehydratase activity"/>
    <property type="evidence" value="ECO:0007669"/>
    <property type="project" value="UniProtKB-EC"/>
</dbReference>
<dbReference type="Pfam" id="PF05681">
    <property type="entry name" value="Fumerase"/>
    <property type="match status" value="1"/>
</dbReference>
<comment type="subunit">
    <text evidence="3">Tetramer of two alpha and two beta subunits.</text>
</comment>
<dbReference type="NCBIfam" id="NF006084">
    <property type="entry name" value="PRK08230.1"/>
    <property type="match status" value="1"/>
</dbReference>
<evidence type="ECO:0000256" key="11">
    <source>
        <dbReference type="ARBA" id="ARBA00049253"/>
    </source>
</evidence>
<evidence type="ECO:0000256" key="5">
    <source>
        <dbReference type="ARBA" id="ARBA00022723"/>
    </source>
</evidence>
<comment type="similarity">
    <text evidence="2">Belongs to the class-I fumarase family.</text>
</comment>
<name>A0A1I3BB23_9FIRM</name>
<dbReference type="InterPro" id="IPR004646">
    <property type="entry name" value="Fe-S_hydro-lyase_TtdA-typ_cat"/>
</dbReference>
<sequence>MTNSKMIYEMTEIMTRFISMTGKRLPDDVLKKLIELRELEDQKMAKEMYRSMFENLEKAIELDRPICQDTGLINFFLKVGSKYPYQYQLKQILREAVKKATKEAPLRSNAISIFDEENSGDNTGERTPFLHWDIQDESDEVEIQLYMTGGGSSMPGRATTLMPSEGYEGMVKFVYDTIVEKGINACPPLLVGVGIAGSMENAALLSKKAILRPLGSENQNPKAAEMEKAMEQGINHIGFGPQGLSGKTSVMGVHLETATRHPATISVAVSVGCWVHRKGLIRFKKDGAYEILSHKGVLL</sequence>
<dbReference type="InterPro" id="IPR051208">
    <property type="entry name" value="Class-I_Fumarase/Tartrate_DH"/>
</dbReference>
<dbReference type="PANTHER" id="PTHR30389:SF19">
    <property type="entry name" value="L(+)-TARTRATE DEHYDRATASE SUBUNIT ALPHA"/>
    <property type="match status" value="1"/>
</dbReference>
<organism evidence="13 14">
    <name type="scientific">Tindallia magadiensis</name>
    <dbReference type="NCBI Taxonomy" id="69895"/>
    <lineage>
        <taxon>Bacteria</taxon>
        <taxon>Bacillati</taxon>
        <taxon>Bacillota</taxon>
        <taxon>Clostridia</taxon>
        <taxon>Peptostreptococcales</taxon>
        <taxon>Tindalliaceae</taxon>
        <taxon>Tindallia</taxon>
    </lineage>
</organism>
<keyword evidence="7" id="KW-0411">Iron-sulfur</keyword>
<evidence type="ECO:0000256" key="2">
    <source>
        <dbReference type="ARBA" id="ARBA00008876"/>
    </source>
</evidence>
<evidence type="ECO:0000256" key="8">
    <source>
        <dbReference type="ARBA" id="ARBA00023239"/>
    </source>
</evidence>
<dbReference type="OrthoDB" id="9798978at2"/>
<evidence type="ECO:0000256" key="3">
    <source>
        <dbReference type="ARBA" id="ARBA00011209"/>
    </source>
</evidence>
<evidence type="ECO:0000256" key="4">
    <source>
        <dbReference type="ARBA" id="ARBA00022485"/>
    </source>
</evidence>
<dbReference type="EMBL" id="FOQA01000001">
    <property type="protein sequence ID" value="SFH59503.1"/>
    <property type="molecule type" value="Genomic_DNA"/>
</dbReference>
<dbReference type="PANTHER" id="PTHR30389">
    <property type="entry name" value="FUMARATE HYDRATASE-RELATED"/>
    <property type="match status" value="1"/>
</dbReference>
<evidence type="ECO:0000313" key="14">
    <source>
        <dbReference type="Proteomes" id="UP000199287"/>
    </source>
</evidence>
<proteinExistence type="inferred from homology"/>
<dbReference type="EC" id="4.2.1.32" evidence="9"/>
<evidence type="ECO:0000256" key="1">
    <source>
        <dbReference type="ARBA" id="ARBA00001915"/>
    </source>
</evidence>
<evidence type="ECO:0000313" key="13">
    <source>
        <dbReference type="EMBL" id="SFH59503.1"/>
    </source>
</evidence>
<keyword evidence="4" id="KW-0004">4Fe-4S</keyword>
<gene>
    <name evidence="13" type="ORF">SAMN05192551_101700</name>
</gene>
<dbReference type="GO" id="GO:0046872">
    <property type="term" value="F:metal ion binding"/>
    <property type="evidence" value="ECO:0007669"/>
    <property type="project" value="UniProtKB-KW"/>
</dbReference>
<comment type="catalytic activity">
    <reaction evidence="11">
        <text>(2R,3R)-tartrate = oxaloacetate + H2O</text>
        <dbReference type="Rhea" id="RHEA:15413"/>
        <dbReference type="ChEBI" id="CHEBI:15377"/>
        <dbReference type="ChEBI" id="CHEBI:16452"/>
        <dbReference type="ChEBI" id="CHEBI:30924"/>
        <dbReference type="EC" id="4.2.1.32"/>
    </reaction>
</comment>
<dbReference type="NCBIfam" id="TIGR00722">
    <property type="entry name" value="ttdA_fumA_fumB"/>
    <property type="match status" value="1"/>
</dbReference>
<dbReference type="RefSeq" id="WP_093369746.1">
    <property type="nucleotide sequence ID" value="NZ_FOQA01000001.1"/>
</dbReference>
<keyword evidence="8" id="KW-0456">Lyase</keyword>
<evidence type="ECO:0000256" key="7">
    <source>
        <dbReference type="ARBA" id="ARBA00023014"/>
    </source>
</evidence>
<evidence type="ECO:0000256" key="10">
    <source>
        <dbReference type="ARBA" id="ARBA00040103"/>
    </source>
</evidence>
<keyword evidence="14" id="KW-1185">Reference proteome</keyword>
<dbReference type="GO" id="GO:0051539">
    <property type="term" value="F:4 iron, 4 sulfur cluster binding"/>
    <property type="evidence" value="ECO:0007669"/>
    <property type="project" value="UniProtKB-KW"/>
</dbReference>
<keyword evidence="5" id="KW-0479">Metal-binding</keyword>
<evidence type="ECO:0000256" key="6">
    <source>
        <dbReference type="ARBA" id="ARBA00023004"/>
    </source>
</evidence>
<comment type="cofactor">
    <cofactor evidence="1">
        <name>iron-sulfur cluster</name>
        <dbReference type="ChEBI" id="CHEBI:30408"/>
    </cofactor>
</comment>
<evidence type="ECO:0000259" key="12">
    <source>
        <dbReference type="Pfam" id="PF05681"/>
    </source>
</evidence>
<dbReference type="STRING" id="69895.SAMN05192551_101700"/>
<dbReference type="Proteomes" id="UP000199287">
    <property type="component" value="Unassembled WGS sequence"/>
</dbReference>
<feature type="domain" description="Fe-S hydro-lyase tartrate dehydratase alpha-type catalytic" evidence="12">
    <location>
        <begin position="12"/>
        <end position="279"/>
    </location>
</feature>